<dbReference type="OrthoDB" id="1425096at2"/>
<keyword evidence="2" id="KW-1185">Reference proteome</keyword>
<sequence length="85" mass="10019">MDYNLLKLRHRAERAHYPHHVSLRVDQTLSWFYRSESCQNNPDGQFIFLWVAFNAAYAEDLACLNVSEAATFWGESDRQTSTHHF</sequence>
<dbReference type="PATRIC" id="fig|1129794.4.peg.4722"/>
<dbReference type="EMBL" id="CP003837">
    <property type="protein sequence ID" value="AGH46840.1"/>
    <property type="molecule type" value="Genomic_DNA"/>
</dbReference>
<dbReference type="RefSeq" id="WP_007642417.1">
    <property type="nucleotide sequence ID" value="NC_020514.1"/>
</dbReference>
<accession>K6Z4A6</accession>
<evidence type="ECO:0000313" key="2">
    <source>
        <dbReference type="Proteomes" id="UP000011864"/>
    </source>
</evidence>
<reference evidence="1 2" key="1">
    <citation type="journal article" date="2013" name="Genome Announc.">
        <title>Complete Genome Sequence of Glaciecola psychrophila Strain 170T.</title>
        <authorList>
            <person name="Yin J."/>
            <person name="Chen J."/>
            <person name="Liu G."/>
            <person name="Yu Y."/>
            <person name="Song L."/>
            <person name="Wang X."/>
            <person name="Qu X."/>
        </authorList>
    </citation>
    <scope>NUCLEOTIDE SEQUENCE [LARGE SCALE GENOMIC DNA]</scope>
    <source>
        <strain evidence="1 2">170</strain>
    </source>
</reference>
<dbReference type="STRING" id="1129794.C427_4741"/>
<dbReference type="Proteomes" id="UP000011864">
    <property type="component" value="Chromosome"/>
</dbReference>
<organism evidence="1 2">
    <name type="scientific">Paraglaciecola psychrophila 170</name>
    <dbReference type="NCBI Taxonomy" id="1129794"/>
    <lineage>
        <taxon>Bacteria</taxon>
        <taxon>Pseudomonadati</taxon>
        <taxon>Pseudomonadota</taxon>
        <taxon>Gammaproteobacteria</taxon>
        <taxon>Alteromonadales</taxon>
        <taxon>Alteromonadaceae</taxon>
        <taxon>Paraglaciecola</taxon>
    </lineage>
</organism>
<name>K6Z4A6_9ALTE</name>
<dbReference type="AlphaFoldDB" id="K6Z4A6"/>
<dbReference type="KEGG" id="gps:C427_4741"/>
<dbReference type="HOGENOM" id="CLU_2509699_0_0_6"/>
<evidence type="ECO:0000313" key="1">
    <source>
        <dbReference type="EMBL" id="AGH46840.1"/>
    </source>
</evidence>
<protein>
    <submittedName>
        <fullName evidence="1">Uncharacterized protein</fullName>
    </submittedName>
</protein>
<proteinExistence type="predicted"/>
<gene>
    <name evidence="1" type="ORF">C427_4741</name>
</gene>